<keyword evidence="8" id="KW-0560">Oxidoreductase</keyword>
<evidence type="ECO:0000256" key="7">
    <source>
        <dbReference type="ARBA" id="ARBA00022964"/>
    </source>
</evidence>
<dbReference type="SUPFAM" id="SSF51197">
    <property type="entry name" value="Clavaminate synthase-like"/>
    <property type="match status" value="1"/>
</dbReference>
<dbReference type="OrthoDB" id="406634at2759"/>
<keyword evidence="11" id="KW-1185">Reference proteome</keyword>
<dbReference type="KEGG" id="dpl:KGM_202962"/>
<comment type="similarity">
    <text evidence="4">Belongs to the gamma-BBH/TMLD family.</text>
</comment>
<keyword evidence="7 10" id="KW-0223">Dioxygenase</keyword>
<dbReference type="InterPro" id="IPR010376">
    <property type="entry name" value="GBBH-like_N"/>
</dbReference>
<sequence>MILRRLYTSKHYFRNTVNVKNVTNKFYSNDVKSKTKRDILDLNIRGETYSFPHVWLRDNCQCDQCFHKFAQSRIIDWSKFNLNSFPKDVVKDENSVRITWDDGHISQYTTNWLLFRSFNRDKQQYYDNYIYKPEKIVWHGKEFSKICTKHDYKAIVETDEALYKWLYNLSTYGVALIENTPPSEHSMESIVDRIGFKKRTHYGHNFIVQNVPNTNNVAYLSSTLQLHTDLPYYEYCPGANLLHCLVQTNSKGGENLLSDCHYTARYMKQKHPDAYKLLTEVEVEWSDIGTEQGNEFYKLHRGPVICTDKHGDITRINFSIPQRGSYLPIPIELVKPWFEAHSMFFEFNTKFSANFKTKSGDILTFDNIRLLHGRNQYKDSAENVRKLIGAYVDWDEIYSRLRCLKVKLHPENTS</sequence>
<reference evidence="10 11" key="1">
    <citation type="journal article" date="2011" name="Cell">
        <title>The monarch butterfly genome yields insights into long-distance migration.</title>
        <authorList>
            <person name="Zhan S."/>
            <person name="Merlin C."/>
            <person name="Boore J.L."/>
            <person name="Reppert S.M."/>
        </authorList>
    </citation>
    <scope>NUCLEOTIDE SEQUENCE [LARGE SCALE GENOMIC DNA]</scope>
    <source>
        <strain evidence="10">F-2</strain>
    </source>
</reference>
<dbReference type="eggNOG" id="KOG3888">
    <property type="taxonomic scope" value="Eukaryota"/>
</dbReference>
<proteinExistence type="inferred from homology"/>
<comment type="caution">
    <text evidence="10">The sequence shown here is derived from an EMBL/GenBank/DDBJ whole genome shotgun (WGS) entry which is preliminary data.</text>
</comment>
<keyword evidence="6" id="KW-0124">Carnitine biosynthesis</keyword>
<dbReference type="InterPro" id="IPR038492">
    <property type="entry name" value="GBBH-like_N_sf"/>
</dbReference>
<evidence type="ECO:0000256" key="4">
    <source>
        <dbReference type="ARBA" id="ARBA00008654"/>
    </source>
</evidence>
<name>A0A212F7P8_DANPL</name>
<dbReference type="InterPro" id="IPR050411">
    <property type="entry name" value="AlphaKG_dependent_hydroxylases"/>
</dbReference>
<dbReference type="PANTHER" id="PTHR10696">
    <property type="entry name" value="GAMMA-BUTYROBETAINE HYDROXYLASE-RELATED"/>
    <property type="match status" value="1"/>
</dbReference>
<evidence type="ECO:0000256" key="6">
    <source>
        <dbReference type="ARBA" id="ARBA00022873"/>
    </source>
</evidence>
<dbReference type="UniPathway" id="UPA00118"/>
<dbReference type="InterPro" id="IPR003819">
    <property type="entry name" value="TauD/TfdA-like"/>
</dbReference>
<keyword evidence="5" id="KW-0479">Metal-binding</keyword>
<comment type="pathway">
    <text evidence="3">Amine and polyamine biosynthesis; carnitine biosynthesis.</text>
</comment>
<evidence type="ECO:0000256" key="2">
    <source>
        <dbReference type="ARBA" id="ARBA00001961"/>
    </source>
</evidence>
<accession>A0A212F7P8</accession>
<evidence type="ECO:0000256" key="9">
    <source>
        <dbReference type="ARBA" id="ARBA00023004"/>
    </source>
</evidence>
<dbReference type="InterPro" id="IPR042098">
    <property type="entry name" value="TauD-like_sf"/>
</dbReference>
<comment type="cofactor">
    <cofactor evidence="2">
        <name>L-ascorbate</name>
        <dbReference type="ChEBI" id="CHEBI:38290"/>
    </cofactor>
</comment>
<dbReference type="GO" id="GO:0046872">
    <property type="term" value="F:metal ion binding"/>
    <property type="evidence" value="ECO:0007669"/>
    <property type="project" value="UniProtKB-KW"/>
</dbReference>
<dbReference type="Gene3D" id="3.60.130.10">
    <property type="entry name" value="Clavaminate synthase-like"/>
    <property type="match status" value="1"/>
</dbReference>
<dbReference type="GO" id="GO:0045329">
    <property type="term" value="P:carnitine biosynthetic process"/>
    <property type="evidence" value="ECO:0007669"/>
    <property type="project" value="UniProtKB-UniPathway"/>
</dbReference>
<dbReference type="STRING" id="278856.A0A212F7P8"/>
<evidence type="ECO:0000256" key="8">
    <source>
        <dbReference type="ARBA" id="ARBA00023002"/>
    </source>
</evidence>
<dbReference type="EMBL" id="AGBW02009848">
    <property type="protein sequence ID" value="OWR49753.1"/>
    <property type="molecule type" value="Genomic_DNA"/>
</dbReference>
<dbReference type="Proteomes" id="UP000007151">
    <property type="component" value="Unassembled WGS sequence"/>
</dbReference>
<evidence type="ECO:0000313" key="10">
    <source>
        <dbReference type="EMBL" id="OWR49753.1"/>
    </source>
</evidence>
<dbReference type="CDD" id="cd00250">
    <property type="entry name" value="CAS_like"/>
    <property type="match status" value="1"/>
</dbReference>
<evidence type="ECO:0000256" key="3">
    <source>
        <dbReference type="ARBA" id="ARBA00005022"/>
    </source>
</evidence>
<dbReference type="Gene3D" id="3.30.2020.30">
    <property type="match status" value="1"/>
</dbReference>
<evidence type="ECO:0000256" key="5">
    <source>
        <dbReference type="ARBA" id="ARBA00022723"/>
    </source>
</evidence>
<gene>
    <name evidence="10" type="ORF">KGM_202962</name>
</gene>
<evidence type="ECO:0000256" key="1">
    <source>
        <dbReference type="ARBA" id="ARBA00001954"/>
    </source>
</evidence>
<dbReference type="PANTHER" id="PTHR10696:SF33">
    <property type="entry name" value="GAMMA-BUTYROBETAINE DIOXYGENASE"/>
    <property type="match status" value="1"/>
</dbReference>
<dbReference type="FunCoup" id="A0A212F7P8">
    <property type="interactions" value="122"/>
</dbReference>
<dbReference type="AlphaFoldDB" id="A0A212F7P8"/>
<comment type="cofactor">
    <cofactor evidence="1">
        <name>Fe(2+)</name>
        <dbReference type="ChEBI" id="CHEBI:29033"/>
    </cofactor>
</comment>
<evidence type="ECO:0000313" key="11">
    <source>
        <dbReference type="Proteomes" id="UP000007151"/>
    </source>
</evidence>
<dbReference type="Pfam" id="PF06155">
    <property type="entry name" value="GBBH-like_N"/>
    <property type="match status" value="1"/>
</dbReference>
<dbReference type="GO" id="GO:0005739">
    <property type="term" value="C:mitochondrion"/>
    <property type="evidence" value="ECO:0007669"/>
    <property type="project" value="TreeGrafter"/>
</dbReference>
<dbReference type="FunFam" id="3.60.130.10:FF:000001">
    <property type="entry name" value="Trimethyllysine dioxygenase, mitochondrial"/>
    <property type="match status" value="1"/>
</dbReference>
<dbReference type="FunFam" id="3.30.2020.30:FF:000002">
    <property type="entry name" value="Putative gamma-butyrobetaine dioxygenase"/>
    <property type="match status" value="1"/>
</dbReference>
<organism evidence="10 11">
    <name type="scientific">Danaus plexippus plexippus</name>
    <dbReference type="NCBI Taxonomy" id="278856"/>
    <lineage>
        <taxon>Eukaryota</taxon>
        <taxon>Metazoa</taxon>
        <taxon>Ecdysozoa</taxon>
        <taxon>Arthropoda</taxon>
        <taxon>Hexapoda</taxon>
        <taxon>Insecta</taxon>
        <taxon>Pterygota</taxon>
        <taxon>Neoptera</taxon>
        <taxon>Endopterygota</taxon>
        <taxon>Lepidoptera</taxon>
        <taxon>Glossata</taxon>
        <taxon>Ditrysia</taxon>
        <taxon>Papilionoidea</taxon>
        <taxon>Nymphalidae</taxon>
        <taxon>Danainae</taxon>
        <taxon>Danaini</taxon>
        <taxon>Danaina</taxon>
        <taxon>Danaus</taxon>
        <taxon>Danaus</taxon>
    </lineage>
</organism>
<keyword evidence="9" id="KW-0408">Iron</keyword>
<dbReference type="Pfam" id="PF02668">
    <property type="entry name" value="TauD"/>
    <property type="match status" value="1"/>
</dbReference>
<dbReference type="GO" id="GO:0016706">
    <property type="term" value="F:2-oxoglutarate-dependent dioxygenase activity"/>
    <property type="evidence" value="ECO:0007669"/>
    <property type="project" value="UniProtKB-ARBA"/>
</dbReference>
<protein>
    <submittedName>
        <fullName evidence="10">Epsilon-trimethyllysine 2-oxoglutarate dioxygenase</fullName>
    </submittedName>
</protein>